<feature type="domain" description="Reverse transcriptase" evidence="3">
    <location>
        <begin position="338"/>
        <end position="515"/>
    </location>
</feature>
<dbReference type="CDD" id="cd01647">
    <property type="entry name" value="RT_LTR"/>
    <property type="match status" value="1"/>
</dbReference>
<dbReference type="InterPro" id="IPR043502">
    <property type="entry name" value="DNA/RNA_pol_sf"/>
</dbReference>
<dbReference type="Pfam" id="PF00078">
    <property type="entry name" value="RVT_1"/>
    <property type="match status" value="1"/>
</dbReference>
<sequence>MCAATRYPEAIPLRTLKTKAVIKNLINFFSTFGLPKVVQTDQGSNFLSRHFTQVLESLSIQHRKSSAYHPQSQGALERFHQTLKSMLQKYCLESGKEWDEGLPFLMLAARESVQESTGFSPAELVFGHTVRGPLRMLRERYLSVTVSPKQSVIDYVSSFRERLRKACENRAQRAGQKLRNEKPYRGHLKLMIRCYACFQYQVLHSRRSSVVRIGLRRSVDETDYVISTPDRRRKSCVCHVNMLKPERWSASHSRGFVHAPSQWLVNMRRHLGHLDESAQEDISHLIHSNLSLFSDTPTRTTAIYHDIDVGEHAPIKQHAYRVNPTKRALLQQEVAYLLENDLAIPSTSAWSSPCLLVPKPDKTHRFCTAYRKVNQVAKPDSYPLPRMEDCVDRVGAAKFVTKLDLLKGYWQVPLTPRASEISAFVTPDSFLQYTVMPFGLRNAPATFQRLMHKVLSGVRNCEVYLDDIVAYSKTWTEHLVTLREIFDRLRQVSLTLNLAKCEFGCATVSYLGKQVGQGQVRALADKVQAILDFPVPQTRR</sequence>
<proteinExistence type="inferred from homology"/>
<organism evidence="5 6">
    <name type="scientific">Tetraodon nigroviridis</name>
    <name type="common">Spotted green pufferfish</name>
    <name type="synonym">Chelonodon nigroviridis</name>
    <dbReference type="NCBI Taxonomy" id="99883"/>
    <lineage>
        <taxon>Eukaryota</taxon>
        <taxon>Metazoa</taxon>
        <taxon>Chordata</taxon>
        <taxon>Craniata</taxon>
        <taxon>Vertebrata</taxon>
        <taxon>Euteleostomi</taxon>
        <taxon>Actinopterygii</taxon>
        <taxon>Neopterygii</taxon>
        <taxon>Teleostei</taxon>
        <taxon>Neoteleostei</taxon>
        <taxon>Acanthomorphata</taxon>
        <taxon>Eupercaria</taxon>
        <taxon>Tetraodontiformes</taxon>
        <taxon>Tetradontoidea</taxon>
        <taxon>Tetraodontidae</taxon>
        <taxon>Tetraodon</taxon>
    </lineage>
</organism>
<dbReference type="FunFam" id="3.30.420.10:FF:000032">
    <property type="entry name" value="Retrovirus-related Pol polyprotein from transposon 297-like Protein"/>
    <property type="match status" value="1"/>
</dbReference>
<dbReference type="Gene3D" id="3.10.10.10">
    <property type="entry name" value="HIV Type 1 Reverse Transcriptase, subunit A, domain 1"/>
    <property type="match status" value="1"/>
</dbReference>
<dbReference type="InterPro" id="IPR012337">
    <property type="entry name" value="RNaseH-like_sf"/>
</dbReference>
<dbReference type="SUPFAM" id="SSF56672">
    <property type="entry name" value="DNA/RNA polymerases"/>
    <property type="match status" value="1"/>
</dbReference>
<reference evidence="5" key="2">
    <citation type="submission" date="2025-08" db="UniProtKB">
        <authorList>
            <consortium name="Ensembl"/>
        </authorList>
    </citation>
    <scope>IDENTIFICATION</scope>
</reference>
<feature type="domain" description="Integrase catalytic" evidence="4">
    <location>
        <begin position="1"/>
        <end position="129"/>
    </location>
</feature>
<dbReference type="PANTHER" id="PTHR37984">
    <property type="entry name" value="PROTEIN CBG26694"/>
    <property type="match status" value="1"/>
</dbReference>
<dbReference type="InterPro" id="IPR036397">
    <property type="entry name" value="RNaseH_sf"/>
</dbReference>
<dbReference type="PROSITE" id="PS50994">
    <property type="entry name" value="INTEGRASE"/>
    <property type="match status" value="1"/>
</dbReference>
<dbReference type="HOGENOM" id="CLU_000384_42_12_1"/>
<dbReference type="PROSITE" id="PS50878">
    <property type="entry name" value="RT_POL"/>
    <property type="match status" value="1"/>
</dbReference>
<dbReference type="InterPro" id="IPR050951">
    <property type="entry name" value="Retrovirus_Pol_polyprotein"/>
</dbReference>
<dbReference type="PANTHER" id="PTHR37984:SF5">
    <property type="entry name" value="PROTEIN NYNRIN-LIKE"/>
    <property type="match status" value="1"/>
</dbReference>
<evidence type="ECO:0000256" key="1">
    <source>
        <dbReference type="ARBA" id="ARBA00010879"/>
    </source>
</evidence>
<dbReference type="AlphaFoldDB" id="H3C3V9"/>
<dbReference type="GO" id="GO:0015074">
    <property type="term" value="P:DNA integration"/>
    <property type="evidence" value="ECO:0007669"/>
    <property type="project" value="InterPro"/>
</dbReference>
<dbReference type="SUPFAM" id="SSF53098">
    <property type="entry name" value="Ribonuclease H-like"/>
    <property type="match status" value="1"/>
</dbReference>
<dbReference type="EC" id="3.1.26.4" evidence="2"/>
<dbReference type="OMA" id="KACENRA"/>
<evidence type="ECO:0000259" key="3">
    <source>
        <dbReference type="PROSITE" id="PS50878"/>
    </source>
</evidence>
<dbReference type="Pfam" id="PF00665">
    <property type="entry name" value="rve"/>
    <property type="match status" value="1"/>
</dbReference>
<dbReference type="Proteomes" id="UP000007303">
    <property type="component" value="Unassembled WGS sequence"/>
</dbReference>
<dbReference type="Gene3D" id="3.30.70.270">
    <property type="match status" value="1"/>
</dbReference>
<evidence type="ECO:0000256" key="2">
    <source>
        <dbReference type="ARBA" id="ARBA00012180"/>
    </source>
</evidence>
<evidence type="ECO:0000313" key="5">
    <source>
        <dbReference type="Ensembl" id="ENSTNIP00000002928.1"/>
    </source>
</evidence>
<keyword evidence="6" id="KW-1185">Reference proteome</keyword>
<dbReference type="Gene3D" id="3.30.420.10">
    <property type="entry name" value="Ribonuclease H-like superfamily/Ribonuclease H"/>
    <property type="match status" value="1"/>
</dbReference>
<dbReference type="GO" id="GO:0004523">
    <property type="term" value="F:RNA-DNA hybrid ribonuclease activity"/>
    <property type="evidence" value="ECO:0007669"/>
    <property type="project" value="UniProtKB-EC"/>
</dbReference>
<dbReference type="STRING" id="99883.ENSTNIP00000002928"/>
<dbReference type="InterPro" id="IPR000477">
    <property type="entry name" value="RT_dom"/>
</dbReference>
<name>H3C3V9_TETNG</name>
<evidence type="ECO:0000259" key="4">
    <source>
        <dbReference type="PROSITE" id="PS50994"/>
    </source>
</evidence>
<accession>H3C3V9</accession>
<comment type="similarity">
    <text evidence="1">Belongs to the beta type-B retroviral polymerase family. HERV class-II K(HML-2) pol subfamily.</text>
</comment>
<dbReference type="InterPro" id="IPR001584">
    <property type="entry name" value="Integrase_cat-core"/>
</dbReference>
<reference evidence="6" key="1">
    <citation type="journal article" date="2004" name="Nature">
        <title>Genome duplication in the teleost fish Tetraodon nigroviridis reveals the early vertebrate proto-karyotype.</title>
        <authorList>
            <person name="Jaillon O."/>
            <person name="Aury J.-M."/>
            <person name="Brunet F."/>
            <person name="Petit J.-L."/>
            <person name="Stange-Thomann N."/>
            <person name="Mauceli E."/>
            <person name="Bouneau L."/>
            <person name="Fischer C."/>
            <person name="Ozouf-Costaz C."/>
            <person name="Bernot A."/>
            <person name="Nicaud S."/>
            <person name="Jaffe D."/>
            <person name="Fisher S."/>
            <person name="Lutfalla G."/>
            <person name="Dossat C."/>
            <person name="Segurens B."/>
            <person name="Dasilva C."/>
            <person name="Salanoubat M."/>
            <person name="Levy M."/>
            <person name="Boudet N."/>
            <person name="Castellano S."/>
            <person name="Anthouard V."/>
            <person name="Jubin C."/>
            <person name="Castelli V."/>
            <person name="Katinka M."/>
            <person name="Vacherie B."/>
            <person name="Biemont C."/>
            <person name="Skalli Z."/>
            <person name="Cattolico L."/>
            <person name="Poulain J."/>
            <person name="De Berardinis V."/>
            <person name="Cruaud C."/>
            <person name="Duprat S."/>
            <person name="Brottier P."/>
            <person name="Coutanceau J.-P."/>
            <person name="Gouzy J."/>
            <person name="Parra G."/>
            <person name="Lardier G."/>
            <person name="Chapple C."/>
            <person name="McKernan K.J."/>
            <person name="McEwan P."/>
            <person name="Bosak S."/>
            <person name="Kellis M."/>
            <person name="Volff J.-N."/>
            <person name="Guigo R."/>
            <person name="Zody M.C."/>
            <person name="Mesirov J."/>
            <person name="Lindblad-Toh K."/>
            <person name="Birren B."/>
            <person name="Nusbaum C."/>
            <person name="Kahn D."/>
            <person name="Robinson-Rechavi M."/>
            <person name="Laudet V."/>
            <person name="Schachter V."/>
            <person name="Quetier F."/>
            <person name="Saurin W."/>
            <person name="Scarpelli C."/>
            <person name="Wincker P."/>
            <person name="Lander E.S."/>
            <person name="Weissenbach J."/>
            <person name="Roest Crollius H."/>
        </authorList>
    </citation>
    <scope>NUCLEOTIDE SEQUENCE [LARGE SCALE GENOMIC DNA]</scope>
</reference>
<evidence type="ECO:0000313" key="6">
    <source>
        <dbReference type="Proteomes" id="UP000007303"/>
    </source>
</evidence>
<dbReference type="Ensembl" id="ENSTNIT00000001012.1">
    <property type="protein sequence ID" value="ENSTNIP00000002928.1"/>
    <property type="gene ID" value="ENSTNIG00000001462.1"/>
</dbReference>
<dbReference type="InParanoid" id="H3C3V9"/>
<dbReference type="GO" id="GO:0003676">
    <property type="term" value="F:nucleic acid binding"/>
    <property type="evidence" value="ECO:0007669"/>
    <property type="project" value="InterPro"/>
</dbReference>
<dbReference type="GeneTree" id="ENSGT01050000244855"/>
<protein>
    <recommendedName>
        <fullName evidence="2">ribonuclease H</fullName>
        <ecNumber evidence="2">3.1.26.4</ecNumber>
    </recommendedName>
</protein>
<reference evidence="5" key="3">
    <citation type="submission" date="2025-09" db="UniProtKB">
        <authorList>
            <consortium name="Ensembl"/>
        </authorList>
    </citation>
    <scope>IDENTIFICATION</scope>
</reference>
<dbReference type="InterPro" id="IPR043128">
    <property type="entry name" value="Rev_trsase/Diguanyl_cyclase"/>
</dbReference>